<evidence type="ECO:0000313" key="6">
    <source>
        <dbReference type="EMBL" id="CAD9861683.1"/>
    </source>
</evidence>
<evidence type="ECO:0000313" key="3">
    <source>
        <dbReference type="EMBL" id="CAD9861680.1"/>
    </source>
</evidence>
<keyword evidence="1" id="KW-0472">Membrane</keyword>
<dbReference type="EMBL" id="HBHR01008691">
    <property type="protein sequence ID" value="CAD9861684.1"/>
    <property type="molecule type" value="Transcribed_RNA"/>
</dbReference>
<evidence type="ECO:0000313" key="8">
    <source>
        <dbReference type="EMBL" id="CAD9861686.1"/>
    </source>
</evidence>
<protein>
    <submittedName>
        <fullName evidence="7">Uncharacterized protein</fullName>
    </submittedName>
</protein>
<dbReference type="EMBL" id="HBHR01008686">
    <property type="protein sequence ID" value="CAD9861679.1"/>
    <property type="molecule type" value="Transcribed_RNA"/>
</dbReference>
<dbReference type="AlphaFoldDB" id="A0A6U1MUI2"/>
<evidence type="ECO:0000313" key="5">
    <source>
        <dbReference type="EMBL" id="CAD9861682.1"/>
    </source>
</evidence>
<name>A0A6U1MUI2_9STRA</name>
<feature type="transmembrane region" description="Helical" evidence="1">
    <location>
        <begin position="109"/>
        <end position="130"/>
    </location>
</feature>
<feature type="transmembrane region" description="Helical" evidence="1">
    <location>
        <begin position="190"/>
        <end position="214"/>
    </location>
</feature>
<evidence type="ECO:0000313" key="7">
    <source>
        <dbReference type="EMBL" id="CAD9861684.1"/>
    </source>
</evidence>
<gene>
    <name evidence="2" type="ORF">FJAP1339_LOCUS4201</name>
    <name evidence="3" type="ORF">FJAP1339_LOCUS4202</name>
    <name evidence="4" type="ORF">FJAP1339_LOCUS4203</name>
    <name evidence="5" type="ORF">FJAP1339_LOCUS4204</name>
    <name evidence="6" type="ORF">FJAP1339_LOCUS4205</name>
    <name evidence="7" type="ORF">FJAP1339_LOCUS4206</name>
    <name evidence="8" type="ORF">FJAP1339_LOCUS4208</name>
    <name evidence="9" type="ORF">FJAP1339_LOCUS4209</name>
</gene>
<dbReference type="EMBL" id="HBHR01008689">
    <property type="protein sequence ID" value="CAD9861682.1"/>
    <property type="molecule type" value="Transcribed_RNA"/>
</dbReference>
<feature type="transmembrane region" description="Helical" evidence="1">
    <location>
        <begin position="20"/>
        <end position="44"/>
    </location>
</feature>
<organism evidence="7">
    <name type="scientific">Fibrocapsa japonica</name>
    <dbReference type="NCBI Taxonomy" id="94617"/>
    <lineage>
        <taxon>Eukaryota</taxon>
        <taxon>Sar</taxon>
        <taxon>Stramenopiles</taxon>
        <taxon>Ochrophyta</taxon>
        <taxon>Raphidophyceae</taxon>
        <taxon>Chattonellales</taxon>
        <taxon>Chattonellaceae</taxon>
        <taxon>Fibrocapsa</taxon>
    </lineage>
</organism>
<accession>A0A6U1MUI2</accession>
<evidence type="ECO:0000313" key="9">
    <source>
        <dbReference type="EMBL" id="CAD9861687.1"/>
    </source>
</evidence>
<evidence type="ECO:0000256" key="1">
    <source>
        <dbReference type="SAM" id="Phobius"/>
    </source>
</evidence>
<dbReference type="EMBL" id="HBHR01008688">
    <property type="protein sequence ID" value="CAD9861681.1"/>
    <property type="molecule type" value="Transcribed_RNA"/>
</dbReference>
<dbReference type="EMBL" id="HBHR01008694">
    <property type="protein sequence ID" value="CAD9861687.1"/>
    <property type="molecule type" value="Transcribed_RNA"/>
</dbReference>
<evidence type="ECO:0000313" key="4">
    <source>
        <dbReference type="EMBL" id="CAD9861681.1"/>
    </source>
</evidence>
<dbReference type="EMBL" id="HBHR01008687">
    <property type="protein sequence ID" value="CAD9861680.1"/>
    <property type="molecule type" value="Transcribed_RNA"/>
</dbReference>
<dbReference type="EMBL" id="HBHR01008690">
    <property type="protein sequence ID" value="CAD9861683.1"/>
    <property type="molecule type" value="Transcribed_RNA"/>
</dbReference>
<keyword evidence="1" id="KW-0812">Transmembrane</keyword>
<reference evidence="7" key="1">
    <citation type="submission" date="2021-01" db="EMBL/GenBank/DDBJ databases">
        <authorList>
            <person name="Corre E."/>
            <person name="Pelletier E."/>
            <person name="Niang G."/>
            <person name="Scheremetjew M."/>
            <person name="Finn R."/>
            <person name="Kale V."/>
            <person name="Holt S."/>
            <person name="Cochrane G."/>
            <person name="Meng A."/>
            <person name="Brown T."/>
            <person name="Cohen L."/>
        </authorList>
    </citation>
    <scope>NUCLEOTIDE SEQUENCE</scope>
    <source>
        <strain evidence="7">CCMP1661</strain>
    </source>
</reference>
<keyword evidence="1" id="KW-1133">Transmembrane helix</keyword>
<feature type="transmembrane region" description="Helical" evidence="1">
    <location>
        <begin position="137"/>
        <end position="153"/>
    </location>
</feature>
<dbReference type="EMBL" id="HBHR01008693">
    <property type="protein sequence ID" value="CAD9861686.1"/>
    <property type="molecule type" value="Transcribed_RNA"/>
</dbReference>
<proteinExistence type="predicted"/>
<sequence length="218" mass="24890">MALAQCSHGMDVYTLCGINPTWYSCIRVMICSIIQLGVTGLMVYDSMDGSQKGSCSRRGGTHGRIGCVAVACYTFFLFWREYLEQTSDENPFIESFHKKKFLSQMNSCYIWGMFVNIWTVFLTSVGSVVLIYNQEDVINIVLNALALAFVIALDDELVTERDYKEVVQIVEKWSKNQDDNEQELSTFYQMTMYIVTVPMMYATGLILFLSPLYLGICY</sequence>
<evidence type="ECO:0000313" key="2">
    <source>
        <dbReference type="EMBL" id="CAD9861679.1"/>
    </source>
</evidence>